<keyword evidence="1" id="KW-1133">Transmembrane helix</keyword>
<keyword evidence="3" id="KW-1185">Reference proteome</keyword>
<accession>A0AAE3E2D0</accession>
<evidence type="ECO:0000256" key="1">
    <source>
        <dbReference type="SAM" id="Phobius"/>
    </source>
</evidence>
<dbReference type="RefSeq" id="WP_308731020.1">
    <property type="nucleotide sequence ID" value="NZ_JAJEQN010000003.1"/>
</dbReference>
<feature type="transmembrane region" description="Helical" evidence="1">
    <location>
        <begin position="6"/>
        <end position="25"/>
    </location>
</feature>
<dbReference type="AlphaFoldDB" id="A0AAE3E2D0"/>
<comment type="caution">
    <text evidence="2">The sequence shown here is derived from an EMBL/GenBank/DDBJ whole genome shotgun (WGS) entry which is preliminary data.</text>
</comment>
<gene>
    <name evidence="2" type="ORF">LKD48_02030</name>
</gene>
<organism evidence="2 3">
    <name type="scientific">Anthropogastromicrobium aceti</name>
    <dbReference type="NCBI Taxonomy" id="2981768"/>
    <lineage>
        <taxon>Bacteria</taxon>
        <taxon>Bacillati</taxon>
        <taxon>Bacillota</taxon>
        <taxon>Clostridia</taxon>
        <taxon>Lachnospirales</taxon>
        <taxon>Lachnospiraceae</taxon>
        <taxon>Anthropogastromicrobium</taxon>
    </lineage>
</organism>
<name>A0AAE3E2D0_9FIRM</name>
<keyword evidence="1" id="KW-0812">Transmembrane</keyword>
<evidence type="ECO:0000313" key="3">
    <source>
        <dbReference type="Proteomes" id="UP001198200"/>
    </source>
</evidence>
<dbReference type="Proteomes" id="UP001198200">
    <property type="component" value="Unassembled WGS sequence"/>
</dbReference>
<dbReference type="EMBL" id="JAJEQN010000003">
    <property type="protein sequence ID" value="MCC2220429.1"/>
    <property type="molecule type" value="Genomic_DNA"/>
</dbReference>
<dbReference type="PROSITE" id="PS51257">
    <property type="entry name" value="PROKAR_LIPOPROTEIN"/>
    <property type="match status" value="1"/>
</dbReference>
<proteinExistence type="predicted"/>
<reference evidence="2 3" key="1">
    <citation type="submission" date="2021-10" db="EMBL/GenBank/DDBJ databases">
        <title>Anaerobic single-cell dispensing facilitates the cultivation of human gut bacteria.</title>
        <authorList>
            <person name="Afrizal A."/>
        </authorList>
    </citation>
    <scope>NUCLEOTIDE SEQUENCE [LARGE SCALE GENOMIC DNA]</scope>
    <source>
        <strain evidence="2 3">CLA-AA-H224</strain>
    </source>
</reference>
<evidence type="ECO:0000313" key="2">
    <source>
        <dbReference type="EMBL" id="MCC2220429.1"/>
    </source>
</evidence>
<protein>
    <submittedName>
        <fullName evidence="2">Uncharacterized protein</fullName>
    </submittedName>
</protein>
<sequence>MKKQAFGISIVSVVIIGIGSLLSSCDFRMSVKDRTGETQEYTAESAAAENTLPLEVVKYQ</sequence>
<keyword evidence="1" id="KW-0472">Membrane</keyword>